<feature type="region of interest" description="Disordered" evidence="12">
    <location>
        <begin position="237"/>
        <end position="300"/>
    </location>
</feature>
<comment type="caution">
    <text evidence="16">The sequence shown here is derived from an EMBL/GenBank/DDBJ whole genome shotgun (WGS) entry which is preliminary data.</text>
</comment>
<keyword evidence="4" id="KW-0547">Nucleotide-binding</keyword>
<dbReference type="PANTHER" id="PTHR45685">
    <property type="entry name" value="HELICASE SRCAP-RELATED"/>
    <property type="match status" value="1"/>
</dbReference>
<dbReference type="EC" id="3.6.4.-" evidence="11"/>
<dbReference type="Pfam" id="PF00176">
    <property type="entry name" value="SNF2-rel_dom"/>
    <property type="match status" value="1"/>
</dbReference>
<evidence type="ECO:0000313" key="16">
    <source>
        <dbReference type="EMBL" id="GBM21531.1"/>
    </source>
</evidence>
<dbReference type="GO" id="GO:0004386">
    <property type="term" value="F:helicase activity"/>
    <property type="evidence" value="ECO:0007669"/>
    <property type="project" value="UniProtKB-KW"/>
</dbReference>
<dbReference type="Pfam" id="PF00271">
    <property type="entry name" value="Helicase_C"/>
    <property type="match status" value="1"/>
</dbReference>
<evidence type="ECO:0000256" key="12">
    <source>
        <dbReference type="SAM" id="MobiDB-lite"/>
    </source>
</evidence>
<dbReference type="Proteomes" id="UP000499080">
    <property type="component" value="Unassembled WGS sequence"/>
</dbReference>
<dbReference type="GO" id="GO:0006281">
    <property type="term" value="P:DNA repair"/>
    <property type="evidence" value="ECO:0007669"/>
    <property type="project" value="UniProtKB-UniRule"/>
</dbReference>
<dbReference type="InterPro" id="IPR020838">
    <property type="entry name" value="DBINO"/>
</dbReference>
<dbReference type="PROSITE" id="PS51413">
    <property type="entry name" value="DBINO"/>
    <property type="match status" value="1"/>
</dbReference>
<feature type="domain" description="DBINO" evidence="15">
    <location>
        <begin position="308"/>
        <end position="433"/>
    </location>
</feature>
<feature type="domain" description="Helicase ATP-binding" evidence="13">
    <location>
        <begin position="552"/>
        <end position="723"/>
    </location>
</feature>
<keyword evidence="17" id="KW-1185">Reference proteome</keyword>
<feature type="compositionally biased region" description="Basic residues" evidence="12">
    <location>
        <begin position="1442"/>
        <end position="1464"/>
    </location>
</feature>
<dbReference type="SMART" id="SM00490">
    <property type="entry name" value="HELICc"/>
    <property type="match status" value="1"/>
</dbReference>
<feature type="compositionally biased region" description="Basic residues" evidence="12">
    <location>
        <begin position="237"/>
        <end position="247"/>
    </location>
</feature>
<feature type="compositionally biased region" description="Basic residues" evidence="12">
    <location>
        <begin position="285"/>
        <end position="294"/>
    </location>
</feature>
<dbReference type="GO" id="GO:0003677">
    <property type="term" value="F:DNA binding"/>
    <property type="evidence" value="ECO:0007669"/>
    <property type="project" value="UniProtKB-UniRule"/>
</dbReference>
<dbReference type="FunFam" id="3.40.50.10810:FF:000006">
    <property type="entry name" value="Putative DNA helicase INO80"/>
    <property type="match status" value="1"/>
</dbReference>
<evidence type="ECO:0000256" key="1">
    <source>
        <dbReference type="ARBA" id="ARBA00004123"/>
    </source>
</evidence>
<gene>
    <name evidence="16" type="primary">INO80</name>
    <name evidence="16" type="ORF">AVEN_85341_1</name>
</gene>
<feature type="region of interest" description="Disordered" evidence="12">
    <location>
        <begin position="1337"/>
        <end position="1468"/>
    </location>
</feature>
<organism evidence="16 17">
    <name type="scientific">Araneus ventricosus</name>
    <name type="common">Orbweaver spider</name>
    <name type="synonym">Epeira ventricosa</name>
    <dbReference type="NCBI Taxonomy" id="182803"/>
    <lineage>
        <taxon>Eukaryota</taxon>
        <taxon>Metazoa</taxon>
        <taxon>Ecdysozoa</taxon>
        <taxon>Arthropoda</taxon>
        <taxon>Chelicerata</taxon>
        <taxon>Arachnida</taxon>
        <taxon>Araneae</taxon>
        <taxon>Araneomorphae</taxon>
        <taxon>Entelegynae</taxon>
        <taxon>Araneoidea</taxon>
        <taxon>Araneidae</taxon>
        <taxon>Araneus</taxon>
    </lineage>
</organism>
<evidence type="ECO:0000256" key="11">
    <source>
        <dbReference type="RuleBase" id="RU368001"/>
    </source>
</evidence>
<feature type="compositionally biased region" description="Low complexity" evidence="12">
    <location>
        <begin position="1411"/>
        <end position="1425"/>
    </location>
</feature>
<dbReference type="InterPro" id="IPR050520">
    <property type="entry name" value="INO80/SWR1_helicase"/>
</dbReference>
<dbReference type="Gene3D" id="3.40.50.10810">
    <property type="entry name" value="Tandem AAA-ATPase domain"/>
    <property type="match status" value="1"/>
</dbReference>
<dbReference type="InterPro" id="IPR027417">
    <property type="entry name" value="P-loop_NTPase"/>
</dbReference>
<dbReference type="InterPro" id="IPR049730">
    <property type="entry name" value="SNF2/RAD54-like_C"/>
</dbReference>
<dbReference type="InterPro" id="IPR000330">
    <property type="entry name" value="SNF2_N"/>
</dbReference>
<comment type="subunit">
    <text evidence="11">Component of the INO80 chromatin-remodeling complex.</text>
</comment>
<dbReference type="Pfam" id="PF13892">
    <property type="entry name" value="DBINO"/>
    <property type="match status" value="1"/>
</dbReference>
<dbReference type="GO" id="GO:0042393">
    <property type="term" value="F:histone binding"/>
    <property type="evidence" value="ECO:0007669"/>
    <property type="project" value="TreeGrafter"/>
</dbReference>
<name>A0A4Y2DXQ5_ARAVE</name>
<dbReference type="GO" id="GO:0005524">
    <property type="term" value="F:ATP binding"/>
    <property type="evidence" value="ECO:0007669"/>
    <property type="project" value="UniProtKB-UniRule"/>
</dbReference>
<sequence length="1561" mass="177795">MEEAIFSMDKVRNLSLWATKASGTNWCTTTLLHRYMGSPCERMVVLLVLTLCVCNSMASRAETEASINNDHGLLAKPLHLQRLEQAVRLEPFLNYIENVYSESQSDNEIADEGSRSDFDMDAEIFKEKYNYRQDRIFDRVHLYNFSKVKKNRVWLKDILLSESSDSDDSSDSSVITEEDFHEMLKLHKLQKAAQAEFHKNPELRQFQYYGSGLLSNYDKFYDNQKLVLGGKKLKEKKAEKRKVKLKKTKPDAGKTSKDEQDSTSSSKKGPNKNQKSEDHGDAPVQKHHSKKKSSVSHEAVMNMKRRRLWIAIGKKEIGRAQKQMVAAHKETLTVAKKLALACQREVRKSTLGSQKLVKDIPARARRLTKEMMLYWKRYEKVEKEHRKRAEKEAQEQLRLDIELREAKRQQRKLNFLITQTELYAHFMSRKVTGLHDVQEEQILRQLDEPKKDPDAPTLQLLKDDDSYNPEEMKVLALQNADSAYKAHVNKTAEFDALLPLTIKKEPLNMQNEFDENFKLTNPSIEADEEHPQPAMFVGKLKTYQLKGMNWLYSLYDKGINGILADEMGLGKTVQTIAFLATLIKAQAIWGPFLIIAPASTLHNWQQEFAKFVPKFKVLPYWGNTTDRKVLRKFWNQTDLHTENASFHVLITSYQLVVQDVKYFQRIKWQYMVLDEAQAIKSTSSQRWKILLSFNCRNRLLLTGTPIQNSMAELWALLHFIMPTLFDSHEEFNEWFSKDIESHAENKSVIDEKHLSRLHKILQPFMLRRVKKDVENELSDKIEILVYCPLTRRQKLLYQNLRKKISIDDLMQSSSTASSHSQSATSSLMNLVMQFRKVCNHPDLFEKREVKSPFFFKSILHVLPKLFYREGLLYLNNYKKQHLSHKMFSIFHPDHIHYSLFPKSADDKFNINDCCFSFLRFIGLSTGEISQIFLCGLLSRWIAICLMWKSAYRILHNSAWKESSSSKYLDQSALVLSPLIPEFSLQNSDSAFSLVFTSLVNNVYGFTDHHIYPLKTVYKKENSISSNLLPIKQENVNGGDSASFSPCIRQCQLTSPPSFLTNLSTKVIAEPLSLYVSDRSGDWWISRVKNCGSIQALRTVLYGSPEMTSGRLKQSLFHPQPVGGISAVRPPNGWSKIVIPDKETIVTDSGKLQVLDNLLTRLKAGGHRVLIYSQMTRMIDLLEDYMYFRKHTYMRLDGSSKIADRRDMVADFQNRSDIFVFLLSTRAGGLGINLTAADTVIFYDSDWNPTVDQQAMDRAHRLGQTKQVTVYRLVCQGSIEERILQRAREKSEIQRMVISGGTFKPDTLKPKEVVSLLLDDDELEKKFRLRQEERKQLEKLNQDRKKRPEGFESKRGRKKKKDDSIHPSTPLTNQDGDSLQSVDSIPPSPYSEHSVSGFPVAHDDTSSEGPLVVDDSSPSSTPVPFSMHMFGSSSLDESAAGLLKKRGTSRGRGRPRGSGRGRGNGRGRGGVLSAAAAELAGAQAGKSAAFAAYGFSSTVAAKPADKSTVFRGQRGSGRGTGSQAIKYLTPRGRAAYKGIAPSLPTQSISLGFYMPGPQLQGP</sequence>
<comment type="subcellular location">
    <subcellularLocation>
        <location evidence="1 11">Nucleus</location>
    </subcellularLocation>
</comment>
<dbReference type="GO" id="GO:0031011">
    <property type="term" value="C:Ino80 complex"/>
    <property type="evidence" value="ECO:0007669"/>
    <property type="project" value="UniProtKB-UniRule"/>
</dbReference>
<reference evidence="16 17" key="1">
    <citation type="journal article" date="2019" name="Sci. Rep.">
        <title>Orb-weaving spider Araneus ventricosus genome elucidates the spidroin gene catalogue.</title>
        <authorList>
            <person name="Kono N."/>
            <person name="Nakamura H."/>
            <person name="Ohtoshi R."/>
            <person name="Moran D.A.P."/>
            <person name="Shinohara A."/>
            <person name="Yoshida Y."/>
            <person name="Fujiwara M."/>
            <person name="Mori M."/>
            <person name="Tomita M."/>
            <person name="Arakawa K."/>
        </authorList>
    </citation>
    <scope>NUCLEOTIDE SEQUENCE [LARGE SCALE GENOMIC DNA]</scope>
</reference>
<evidence type="ECO:0000256" key="2">
    <source>
        <dbReference type="ARBA" id="ARBA00007025"/>
    </source>
</evidence>
<evidence type="ECO:0000256" key="4">
    <source>
        <dbReference type="ARBA" id="ARBA00022741"/>
    </source>
</evidence>
<comment type="function">
    <text evidence="11">ATPase component of the INO80 complex which remodels chromatin by shifting nucleosomes and is involved in DNA repair.</text>
</comment>
<feature type="compositionally biased region" description="Polar residues" evidence="12">
    <location>
        <begin position="262"/>
        <end position="273"/>
    </location>
</feature>
<dbReference type="InterPro" id="IPR038718">
    <property type="entry name" value="SNF2-like_sf"/>
</dbReference>
<dbReference type="GO" id="GO:0006338">
    <property type="term" value="P:chromatin remodeling"/>
    <property type="evidence" value="ECO:0007669"/>
    <property type="project" value="UniProtKB-UniRule"/>
</dbReference>
<keyword evidence="7 11" id="KW-0067">ATP-binding</keyword>
<evidence type="ECO:0000256" key="5">
    <source>
        <dbReference type="ARBA" id="ARBA00022763"/>
    </source>
</evidence>
<dbReference type="InterPro" id="IPR014001">
    <property type="entry name" value="Helicase_ATP-bd"/>
</dbReference>
<dbReference type="OrthoDB" id="6425153at2759"/>
<feature type="compositionally biased region" description="Polar residues" evidence="12">
    <location>
        <begin position="1365"/>
        <end position="1382"/>
    </location>
</feature>
<keyword evidence="9 11" id="KW-0234">DNA repair</keyword>
<accession>A0A4Y2DXQ5</accession>
<protein>
    <recommendedName>
        <fullName evidence="3 11">Chromatin-remodeling ATPase INO80</fullName>
        <ecNumber evidence="11">3.6.4.-</ecNumber>
    </recommendedName>
</protein>
<evidence type="ECO:0000313" key="17">
    <source>
        <dbReference type="Proteomes" id="UP000499080"/>
    </source>
</evidence>
<dbReference type="PANTHER" id="PTHR45685:SF2">
    <property type="entry name" value="CHROMATIN-REMODELING ATPASE INO80"/>
    <property type="match status" value="1"/>
</dbReference>
<comment type="similarity">
    <text evidence="2 11">Belongs to the SNF2/RAD54 helicase family.</text>
</comment>
<feature type="compositionally biased region" description="Basic and acidic residues" evidence="12">
    <location>
        <begin position="1337"/>
        <end position="1353"/>
    </location>
</feature>
<keyword evidence="16" id="KW-0347">Helicase</keyword>
<dbReference type="GO" id="GO:0016887">
    <property type="term" value="F:ATP hydrolysis activity"/>
    <property type="evidence" value="ECO:0007669"/>
    <property type="project" value="TreeGrafter"/>
</dbReference>
<keyword evidence="5 11" id="KW-0227">DNA damage</keyword>
<dbReference type="InterPro" id="IPR001650">
    <property type="entry name" value="Helicase_C-like"/>
</dbReference>
<dbReference type="PROSITE" id="PS51192">
    <property type="entry name" value="HELICASE_ATP_BIND_1"/>
    <property type="match status" value="1"/>
</dbReference>
<dbReference type="EMBL" id="BGPR01000462">
    <property type="protein sequence ID" value="GBM21531.1"/>
    <property type="molecule type" value="Genomic_DNA"/>
</dbReference>
<evidence type="ECO:0000259" key="15">
    <source>
        <dbReference type="PROSITE" id="PS51413"/>
    </source>
</evidence>
<keyword evidence="8 11" id="KW-0238">DNA-binding</keyword>
<evidence type="ECO:0000256" key="3">
    <source>
        <dbReference type="ARBA" id="ARBA00019805"/>
    </source>
</evidence>
<evidence type="ECO:0000256" key="10">
    <source>
        <dbReference type="ARBA" id="ARBA00023242"/>
    </source>
</evidence>
<dbReference type="CDD" id="cd18793">
    <property type="entry name" value="SF2_C_SNF"/>
    <property type="match status" value="1"/>
</dbReference>
<comment type="domain">
    <text evidence="11">The DBINO region is involved in binding to DNA.</text>
</comment>
<keyword evidence="10" id="KW-0539">Nucleus</keyword>
<dbReference type="SUPFAM" id="SSF52540">
    <property type="entry name" value="P-loop containing nucleoside triphosphate hydrolases"/>
    <property type="match status" value="2"/>
</dbReference>
<dbReference type="SMART" id="SM00487">
    <property type="entry name" value="DEXDc"/>
    <property type="match status" value="1"/>
</dbReference>
<keyword evidence="6 11" id="KW-0378">Hydrolase</keyword>
<evidence type="ECO:0000256" key="9">
    <source>
        <dbReference type="ARBA" id="ARBA00023204"/>
    </source>
</evidence>
<evidence type="ECO:0000259" key="13">
    <source>
        <dbReference type="PROSITE" id="PS51192"/>
    </source>
</evidence>
<proteinExistence type="inferred from homology"/>
<evidence type="ECO:0000256" key="7">
    <source>
        <dbReference type="ARBA" id="ARBA00022840"/>
    </source>
</evidence>
<dbReference type="FunFam" id="3.40.50.300:FF:001304">
    <property type="entry name" value="DNA helicase INO80"/>
    <property type="match status" value="1"/>
</dbReference>
<feature type="domain" description="Helicase C-terminal" evidence="14">
    <location>
        <begin position="1153"/>
        <end position="1310"/>
    </location>
</feature>
<evidence type="ECO:0000256" key="8">
    <source>
        <dbReference type="ARBA" id="ARBA00023125"/>
    </source>
</evidence>
<evidence type="ECO:0000256" key="6">
    <source>
        <dbReference type="ARBA" id="ARBA00022801"/>
    </source>
</evidence>
<comment type="catalytic activity">
    <reaction evidence="11">
        <text>ATP + H2O = ADP + phosphate + H(+)</text>
        <dbReference type="Rhea" id="RHEA:13065"/>
        <dbReference type="ChEBI" id="CHEBI:15377"/>
        <dbReference type="ChEBI" id="CHEBI:15378"/>
        <dbReference type="ChEBI" id="CHEBI:30616"/>
        <dbReference type="ChEBI" id="CHEBI:43474"/>
        <dbReference type="ChEBI" id="CHEBI:456216"/>
    </reaction>
</comment>
<dbReference type="Gene3D" id="3.40.50.300">
    <property type="entry name" value="P-loop containing nucleotide triphosphate hydrolases"/>
    <property type="match status" value="2"/>
</dbReference>
<feature type="compositionally biased region" description="Basic and acidic residues" evidence="12">
    <location>
        <begin position="248"/>
        <end position="260"/>
    </location>
</feature>
<evidence type="ECO:0000259" key="14">
    <source>
        <dbReference type="PROSITE" id="PS51194"/>
    </source>
</evidence>
<dbReference type="PROSITE" id="PS51194">
    <property type="entry name" value="HELICASE_CTER"/>
    <property type="match status" value="1"/>
</dbReference>